<reference evidence="2 3" key="1">
    <citation type="journal article" date="2023" name="G3 (Bethesda)">
        <title>A chromosome-level genome assembly of Zasmidium syzygii isolated from banana leaves.</title>
        <authorList>
            <person name="van Westerhoven A.C."/>
            <person name="Mehrabi R."/>
            <person name="Talebi R."/>
            <person name="Steentjes M.B.F."/>
            <person name="Corcolon B."/>
            <person name="Chong P.A."/>
            <person name="Kema G.H.J."/>
            <person name="Seidl M.F."/>
        </authorList>
    </citation>
    <scope>NUCLEOTIDE SEQUENCE [LARGE SCALE GENOMIC DNA]</scope>
    <source>
        <strain evidence="2 3">P124</strain>
    </source>
</reference>
<sequence>MDATHALTRINTFYIVCRPSFVDKLYRRNSTKPRWAPDATKGWPLIPVPNRALESMKHILIEAERPAISFLKGSNRVPRLSCDLLVERLESGFVADFTKMPGLHNISHLRHGITGSPEIGQLVSGFVRSAPAVIEELLNTSPLGLRTLQQIVQIMVDMGVPPDDTFQSPSPHQNELPDQDYVRQMGFGSLHSFRITGSRSVQQHTPSFMCHCLVGDQIEAGNIKVFYIVNEVTVLQTDMPHVLNPQETYQTFDLKHRGFDKDVYGVESTTSAGEAEYREMPAKLIAKIRDSTVEFDRSAFSASQSKAAGPLFVPDVPPGSSWRR</sequence>
<evidence type="ECO:0000313" key="2">
    <source>
        <dbReference type="EMBL" id="KAK4500806.1"/>
    </source>
</evidence>
<dbReference type="Proteomes" id="UP001305779">
    <property type="component" value="Unassembled WGS sequence"/>
</dbReference>
<name>A0ABR0EH11_ZASCE</name>
<comment type="caution">
    <text evidence="2">The sequence shown here is derived from an EMBL/GenBank/DDBJ whole genome shotgun (WGS) entry which is preliminary data.</text>
</comment>
<evidence type="ECO:0000256" key="1">
    <source>
        <dbReference type="SAM" id="MobiDB-lite"/>
    </source>
</evidence>
<dbReference type="EMBL" id="JAXOVC010000006">
    <property type="protein sequence ID" value="KAK4500806.1"/>
    <property type="molecule type" value="Genomic_DNA"/>
</dbReference>
<gene>
    <name evidence="2" type="ORF">PRZ48_008998</name>
</gene>
<feature type="region of interest" description="Disordered" evidence="1">
    <location>
        <begin position="301"/>
        <end position="324"/>
    </location>
</feature>
<keyword evidence="3" id="KW-1185">Reference proteome</keyword>
<proteinExistence type="predicted"/>
<accession>A0ABR0EH11</accession>
<organism evidence="2 3">
    <name type="scientific">Zasmidium cellare</name>
    <name type="common">Wine cellar mold</name>
    <name type="synonym">Racodium cellare</name>
    <dbReference type="NCBI Taxonomy" id="395010"/>
    <lineage>
        <taxon>Eukaryota</taxon>
        <taxon>Fungi</taxon>
        <taxon>Dikarya</taxon>
        <taxon>Ascomycota</taxon>
        <taxon>Pezizomycotina</taxon>
        <taxon>Dothideomycetes</taxon>
        <taxon>Dothideomycetidae</taxon>
        <taxon>Mycosphaerellales</taxon>
        <taxon>Mycosphaerellaceae</taxon>
        <taxon>Zasmidium</taxon>
    </lineage>
</organism>
<evidence type="ECO:0000313" key="3">
    <source>
        <dbReference type="Proteomes" id="UP001305779"/>
    </source>
</evidence>
<protein>
    <submittedName>
        <fullName evidence="2">Uncharacterized protein</fullName>
    </submittedName>
</protein>